<proteinExistence type="predicted"/>
<dbReference type="OrthoDB" id="7576771at2"/>
<sequence>MNNSFEPKKPGIKTESAMERQISFVLAHPGMSAWLKTALSDALHRDPISVLNDLEILNLILRNRSEMLIAEKYSSHDPR</sequence>
<dbReference type="PATRIC" id="fig|728005.3.peg.3050"/>
<evidence type="ECO:0000313" key="3">
    <source>
        <dbReference type="Proteomes" id="UP000033519"/>
    </source>
</evidence>
<organism evidence="2 4">
    <name type="scientific">Devosia psychrophila</name>
    <dbReference type="NCBI Taxonomy" id="728005"/>
    <lineage>
        <taxon>Bacteria</taxon>
        <taxon>Pseudomonadati</taxon>
        <taxon>Pseudomonadota</taxon>
        <taxon>Alphaproteobacteria</taxon>
        <taxon>Hyphomicrobiales</taxon>
        <taxon>Devosiaceae</taxon>
        <taxon>Devosia</taxon>
    </lineage>
</organism>
<reference evidence="2 4" key="2">
    <citation type="submission" date="2016-10" db="EMBL/GenBank/DDBJ databases">
        <authorList>
            <person name="de Groot N.N."/>
        </authorList>
    </citation>
    <scope>NUCLEOTIDE SEQUENCE [LARGE SCALE GENOMIC DNA]</scope>
    <source>
        <strain evidence="2 4">CGMCC 1.10210</strain>
    </source>
</reference>
<reference evidence="1 3" key="1">
    <citation type="submission" date="2015-03" db="EMBL/GenBank/DDBJ databases">
        <authorList>
            <person name="Lepp D."/>
            <person name="Hassan Y.I."/>
            <person name="Li X.-Z."/>
            <person name="Zhou T."/>
        </authorList>
    </citation>
    <scope>NUCLEOTIDE SEQUENCE [LARGE SCALE GENOMIC DNA]</scope>
    <source>
        <strain evidence="1 3">Cr7-05</strain>
    </source>
</reference>
<evidence type="ECO:0000313" key="1">
    <source>
        <dbReference type="EMBL" id="KKC34362.1"/>
    </source>
</evidence>
<dbReference type="STRING" id="728005.SAMN04488059_13123"/>
<accession>A0A0F5Q099</accession>
<protein>
    <submittedName>
        <fullName evidence="2">Uncharacterized protein</fullName>
    </submittedName>
</protein>
<dbReference type="EMBL" id="FOMB01000031">
    <property type="protein sequence ID" value="SFD23621.1"/>
    <property type="molecule type" value="Genomic_DNA"/>
</dbReference>
<dbReference type="Proteomes" id="UP000033519">
    <property type="component" value="Unassembled WGS sequence"/>
</dbReference>
<dbReference type="Proteomes" id="UP000182258">
    <property type="component" value="Unassembled WGS sequence"/>
</dbReference>
<dbReference type="RefSeq" id="WP_046169595.1">
    <property type="nucleotide sequence ID" value="NZ_FOMB01000031.1"/>
</dbReference>
<dbReference type="AlphaFoldDB" id="A0A0F5Q099"/>
<gene>
    <name evidence="2" type="ORF">SAMN04488059_13123</name>
    <name evidence="1" type="ORF">WH91_03335</name>
</gene>
<name>A0A0F5Q099_9HYPH</name>
<keyword evidence="3" id="KW-1185">Reference proteome</keyword>
<evidence type="ECO:0000313" key="4">
    <source>
        <dbReference type="Proteomes" id="UP000182258"/>
    </source>
</evidence>
<evidence type="ECO:0000313" key="2">
    <source>
        <dbReference type="EMBL" id="SFD23621.1"/>
    </source>
</evidence>
<dbReference type="EMBL" id="LAPV01000038">
    <property type="protein sequence ID" value="KKC34362.1"/>
    <property type="molecule type" value="Genomic_DNA"/>
</dbReference>